<dbReference type="AlphaFoldDB" id="A0A7W5F9C2"/>
<comment type="caution">
    <text evidence="2">The sequence shown here is derived from an EMBL/GenBank/DDBJ whole genome shotgun (WGS) entry which is preliminary data.</text>
</comment>
<sequence length="46" mass="4777">MSAVDSPAELPDVHRFGPADGPPAGTGMDVAVIERGQVSKIYGFFS</sequence>
<dbReference type="Gene3D" id="3.10.450.50">
    <property type="match status" value="1"/>
</dbReference>
<dbReference type="Proteomes" id="UP000577707">
    <property type="component" value="Unassembled WGS sequence"/>
</dbReference>
<accession>A0A7W5F9C2</accession>
<name>A0A7W5F9C2_9ACTN</name>
<gene>
    <name evidence="2" type="ORF">FHS12_003037</name>
</gene>
<dbReference type="EMBL" id="JACHXG010000006">
    <property type="protein sequence ID" value="MBB3090085.1"/>
    <property type="molecule type" value="Genomic_DNA"/>
</dbReference>
<proteinExistence type="predicted"/>
<evidence type="ECO:0000313" key="3">
    <source>
        <dbReference type="Proteomes" id="UP000577707"/>
    </source>
</evidence>
<organism evidence="2 3">
    <name type="scientific">Nocardioides albus</name>
    <dbReference type="NCBI Taxonomy" id="1841"/>
    <lineage>
        <taxon>Bacteria</taxon>
        <taxon>Bacillati</taxon>
        <taxon>Actinomycetota</taxon>
        <taxon>Actinomycetes</taxon>
        <taxon>Propionibacteriales</taxon>
        <taxon>Nocardioidaceae</taxon>
        <taxon>Nocardioides</taxon>
    </lineage>
</organism>
<protein>
    <submittedName>
        <fullName evidence="2">Uncharacterized protein</fullName>
    </submittedName>
</protein>
<keyword evidence="3" id="KW-1185">Reference proteome</keyword>
<dbReference type="RefSeq" id="WP_183546513.1">
    <property type="nucleotide sequence ID" value="NZ_BMQT01000006.1"/>
</dbReference>
<evidence type="ECO:0000256" key="1">
    <source>
        <dbReference type="SAM" id="MobiDB-lite"/>
    </source>
</evidence>
<reference evidence="2 3" key="1">
    <citation type="submission" date="2020-08" db="EMBL/GenBank/DDBJ databases">
        <title>Genomic Encyclopedia of Type Strains, Phase III (KMG-III): the genomes of soil and plant-associated and newly described type strains.</title>
        <authorList>
            <person name="Whitman W."/>
        </authorList>
    </citation>
    <scope>NUCLEOTIDE SEQUENCE [LARGE SCALE GENOMIC DNA]</scope>
    <source>
        <strain evidence="2 3">CECT 3302</strain>
    </source>
</reference>
<feature type="region of interest" description="Disordered" evidence="1">
    <location>
        <begin position="1"/>
        <end position="28"/>
    </location>
</feature>
<evidence type="ECO:0000313" key="2">
    <source>
        <dbReference type="EMBL" id="MBB3090085.1"/>
    </source>
</evidence>